<dbReference type="PANTHER" id="PTHR48207:SF3">
    <property type="entry name" value="SUCCINATE--HYDROXYMETHYLGLUTARATE COA-TRANSFERASE"/>
    <property type="match status" value="1"/>
</dbReference>
<reference evidence="2" key="1">
    <citation type="submission" date="2022-07" db="EMBL/GenBank/DDBJ databases">
        <authorList>
            <person name="Otstavnykh N."/>
            <person name="Isaeva M."/>
            <person name="Bystritskaya E."/>
        </authorList>
    </citation>
    <scope>NUCLEOTIDE SEQUENCE</scope>
    <source>
        <strain evidence="2">10Alg 79</strain>
    </source>
</reference>
<keyword evidence="3" id="KW-1185">Reference proteome</keyword>
<gene>
    <name evidence="2" type="ORF">NOI20_09840</name>
</gene>
<dbReference type="RefSeq" id="WP_317626008.1">
    <property type="nucleotide sequence ID" value="NZ_JANFFA010000002.1"/>
</dbReference>
<keyword evidence="1 2" id="KW-0808">Transferase</keyword>
<dbReference type="InterPro" id="IPR050483">
    <property type="entry name" value="CoA-transferase_III_domain"/>
</dbReference>
<reference evidence="2" key="2">
    <citation type="submission" date="2023-04" db="EMBL/GenBank/DDBJ databases">
        <title>'Rhodoalgimonas zhirmunskyi' gen. nov., isolated from a red alga.</title>
        <authorList>
            <person name="Nedashkovskaya O.I."/>
            <person name="Otstavnykh N.Y."/>
            <person name="Bystritskaya E.P."/>
            <person name="Balabanova L.A."/>
            <person name="Isaeva M.P."/>
        </authorList>
    </citation>
    <scope>NUCLEOTIDE SEQUENCE</scope>
    <source>
        <strain evidence="2">10Alg 79</strain>
    </source>
</reference>
<dbReference type="GO" id="GO:0008410">
    <property type="term" value="F:CoA-transferase activity"/>
    <property type="evidence" value="ECO:0007669"/>
    <property type="project" value="TreeGrafter"/>
</dbReference>
<evidence type="ECO:0000256" key="1">
    <source>
        <dbReference type="ARBA" id="ARBA00022679"/>
    </source>
</evidence>
<organism evidence="2 3">
    <name type="scientific">Rhodalgimonas zhirmunskyi</name>
    <dbReference type="NCBI Taxonomy" id="2964767"/>
    <lineage>
        <taxon>Bacteria</taxon>
        <taxon>Pseudomonadati</taxon>
        <taxon>Pseudomonadota</taxon>
        <taxon>Alphaproteobacteria</taxon>
        <taxon>Rhodobacterales</taxon>
        <taxon>Roseobacteraceae</taxon>
        <taxon>Rhodalgimonas</taxon>
    </lineage>
</organism>
<dbReference type="PANTHER" id="PTHR48207">
    <property type="entry name" value="SUCCINATE--HYDROXYMETHYLGLUTARATE COA-TRANSFERASE"/>
    <property type="match status" value="1"/>
</dbReference>
<name>A0AAJ1U7J0_9RHOB</name>
<dbReference type="InterPro" id="IPR044855">
    <property type="entry name" value="CoA-Trfase_III_dom3_sf"/>
</dbReference>
<evidence type="ECO:0000313" key="2">
    <source>
        <dbReference type="EMBL" id="MDQ2094409.1"/>
    </source>
</evidence>
<proteinExistence type="predicted"/>
<dbReference type="Gene3D" id="3.30.1540.10">
    <property type="entry name" value="formyl-coa transferase, domain 3"/>
    <property type="match status" value="1"/>
</dbReference>
<protein>
    <submittedName>
        <fullName evidence="2">CoA transferase</fullName>
    </submittedName>
</protein>
<comment type="caution">
    <text evidence="2">The sequence shown here is derived from an EMBL/GenBank/DDBJ whole genome shotgun (WGS) entry which is preliminary data.</text>
</comment>
<dbReference type="Pfam" id="PF02515">
    <property type="entry name" value="CoA_transf_3"/>
    <property type="match status" value="1"/>
</dbReference>
<dbReference type="SUPFAM" id="SSF89796">
    <property type="entry name" value="CoA-transferase family III (CaiB/BaiF)"/>
    <property type="match status" value="1"/>
</dbReference>
<dbReference type="Proteomes" id="UP001227162">
    <property type="component" value="Unassembled WGS sequence"/>
</dbReference>
<dbReference type="InterPro" id="IPR023606">
    <property type="entry name" value="CoA-Trfase_III_dom_1_sf"/>
</dbReference>
<dbReference type="Gene3D" id="3.40.50.10540">
    <property type="entry name" value="Crotonobetainyl-coa:carnitine coa-transferase, domain 1"/>
    <property type="match status" value="1"/>
</dbReference>
<evidence type="ECO:0000313" key="3">
    <source>
        <dbReference type="Proteomes" id="UP001227162"/>
    </source>
</evidence>
<dbReference type="InterPro" id="IPR003673">
    <property type="entry name" value="CoA-Trfase_fam_III"/>
</dbReference>
<accession>A0AAJ1U7J0</accession>
<dbReference type="EMBL" id="JANFFA010000002">
    <property type="protein sequence ID" value="MDQ2094409.1"/>
    <property type="molecule type" value="Genomic_DNA"/>
</dbReference>
<dbReference type="AlphaFoldDB" id="A0AAJ1U7J0"/>
<sequence>MQAPLEGLKVVELARILAGPWAGQTLADLGADVIKVEAPAGDDTRAWGPPFVEREDDHTASYFHSCNRGKTSVTADFRNAEDLEKVKELIKDADILIENFKLGGLKKFGLDYDSLHALNPRLIYCSITGFGQTGPYAHRAGYDYIIQGMSGFMSITGEPDGQPQRAGVAITDIFTGLYSVSGILAALHQRAQTGLGQHIDMALLDCAVSVMANQAMNYLTTGTPPGRTGNYHPNLTPYQVFECSDGHIIIATGNDGQYQRLCNLLGLDWMAEDPKFLRNADRVANRPEMIDLLMAETAKRTREDMLSACEEKGIPAGPINDMADVFADPQVQARGMQINPDGVPGIRSPFRFSGADLRLDRPAPKLGDGD</sequence>